<keyword evidence="1" id="KW-1133">Transmembrane helix</keyword>
<keyword evidence="1" id="KW-0472">Membrane</keyword>
<reference evidence="2 3" key="2">
    <citation type="submission" date="2023-12" db="EMBL/GenBank/DDBJ databases">
        <authorList>
            <consortium name="Cladostephus spongiosus"/>
            <person name="Lorente B."/>
            <person name="Cabral C."/>
            <person name="Frias J."/>
            <person name="Faria J."/>
            <person name="Toubarro D."/>
        </authorList>
    </citation>
    <scope>NUCLEOTIDE SEQUENCE [LARGE SCALE GENOMIC DNA]</scope>
    <source>
        <strain evidence="2 3">ZMCS4</strain>
    </source>
</reference>
<dbReference type="EMBL" id="JAYDYW010000004">
    <property type="protein sequence ID" value="MEE1672928.1"/>
    <property type="molecule type" value="Genomic_DNA"/>
</dbReference>
<evidence type="ECO:0000256" key="1">
    <source>
        <dbReference type="SAM" id="Phobius"/>
    </source>
</evidence>
<accession>A0ABU7G0J8</accession>
<keyword evidence="3" id="KW-1185">Reference proteome</keyword>
<keyword evidence="1" id="KW-0812">Transmembrane</keyword>
<organism evidence="2 3">
    <name type="scientific">Agarivorans aestuarii</name>
    <dbReference type="NCBI Taxonomy" id="1563703"/>
    <lineage>
        <taxon>Bacteria</taxon>
        <taxon>Pseudomonadati</taxon>
        <taxon>Pseudomonadota</taxon>
        <taxon>Gammaproteobacteria</taxon>
        <taxon>Alteromonadales</taxon>
        <taxon>Alteromonadaceae</taxon>
        <taxon>Agarivorans</taxon>
    </lineage>
</organism>
<sequence>MFFVLLFSACFGLFFYIEAIKFSLPRWRWTVAGLLFGPLCMPLLWTHQKLNVKRSQGFNDCRMKA</sequence>
<reference evidence="3" key="1">
    <citation type="submission" date="2023-07" db="EMBL/GenBank/DDBJ databases">
        <title>Draft genome sequence of Agarivorans aestuarii strain ZMCS4, a CAZymes producing bacteria isolated from the marine brown algae Clodostephus spongiosus.</title>
        <authorList>
            <person name="Lorente B."/>
            <person name="Cabral C."/>
            <person name="Frias J."/>
            <person name="Faria J."/>
            <person name="Toubarro D."/>
        </authorList>
    </citation>
    <scope>NUCLEOTIDE SEQUENCE [LARGE SCALE GENOMIC DNA]</scope>
    <source>
        <strain evidence="3">ZMCS4</strain>
    </source>
</reference>
<protein>
    <submittedName>
        <fullName evidence="2">Uncharacterized protein</fullName>
    </submittedName>
</protein>
<name>A0ABU7G0J8_9ALTE</name>
<comment type="caution">
    <text evidence="2">The sequence shown here is derived from an EMBL/GenBank/DDBJ whole genome shotgun (WGS) entry which is preliminary data.</text>
</comment>
<dbReference type="Proteomes" id="UP001310248">
    <property type="component" value="Unassembled WGS sequence"/>
</dbReference>
<proteinExistence type="predicted"/>
<evidence type="ECO:0000313" key="2">
    <source>
        <dbReference type="EMBL" id="MEE1672928.1"/>
    </source>
</evidence>
<dbReference type="RefSeq" id="WP_221073975.1">
    <property type="nucleotide sequence ID" value="NZ_AP023033.1"/>
</dbReference>
<evidence type="ECO:0000313" key="3">
    <source>
        <dbReference type="Proteomes" id="UP001310248"/>
    </source>
</evidence>
<feature type="transmembrane region" description="Helical" evidence="1">
    <location>
        <begin position="29"/>
        <end position="46"/>
    </location>
</feature>
<gene>
    <name evidence="2" type="ORF">SNR37_002339</name>
</gene>